<sequence length="188" mass="21432">MQPYAFLLPLLLFSTSTQSMALNPPPLAKLNNKTIYNISKALCWNCWAESIEFLFAHNLVRATHWEMPLFWDPRLEAYARSWAEQRKADCRVAHSFPEGGFTLGENVFWGGGSRWRPADAVQAWADEEKDYSYADNSCAPGRVCGHYTQIVWKSTRRLGCARVACDDGDTFMTCNYDPPGNYVGERPY</sequence>
<keyword evidence="6" id="KW-1185">Reference proteome</keyword>
<dbReference type="Gene3D" id="3.40.33.10">
    <property type="entry name" value="CAP"/>
    <property type="match status" value="1"/>
</dbReference>
<dbReference type="AlphaFoldDB" id="A0A8K0HUP6"/>
<dbReference type="SMART" id="SM00198">
    <property type="entry name" value="SCP"/>
    <property type="match status" value="1"/>
</dbReference>
<dbReference type="PROSITE" id="PS01009">
    <property type="entry name" value="CRISP_1"/>
    <property type="match status" value="1"/>
</dbReference>
<dbReference type="Proteomes" id="UP000797356">
    <property type="component" value="Chromosome 1"/>
</dbReference>
<keyword evidence="2" id="KW-0611">Plant defense</keyword>
<feature type="signal peptide" evidence="3">
    <location>
        <begin position="1"/>
        <end position="21"/>
    </location>
</feature>
<name>A0A8K0HUP6_COCNU</name>
<comment type="function">
    <text evidence="1">Probably involved in the defense reaction of plants against pathogens.</text>
</comment>
<evidence type="ECO:0000313" key="6">
    <source>
        <dbReference type="Proteomes" id="UP000797356"/>
    </source>
</evidence>
<evidence type="ECO:0000259" key="4">
    <source>
        <dbReference type="SMART" id="SM00198"/>
    </source>
</evidence>
<dbReference type="PANTHER" id="PTHR10334">
    <property type="entry name" value="CYSTEINE-RICH SECRETORY PROTEIN-RELATED"/>
    <property type="match status" value="1"/>
</dbReference>
<protein>
    <submittedName>
        <fullName evidence="5">Pathogenesis-related protein PR-1</fullName>
    </submittedName>
</protein>
<dbReference type="SUPFAM" id="SSF55797">
    <property type="entry name" value="PR-1-like"/>
    <property type="match status" value="1"/>
</dbReference>
<dbReference type="Pfam" id="PF00188">
    <property type="entry name" value="CAP"/>
    <property type="match status" value="1"/>
</dbReference>
<reference evidence="5" key="2">
    <citation type="submission" date="2019-07" db="EMBL/GenBank/DDBJ databases">
        <authorList>
            <person name="Yang Y."/>
            <person name="Bocs S."/>
            <person name="Baudouin L."/>
        </authorList>
    </citation>
    <scope>NUCLEOTIDE SEQUENCE</scope>
    <source>
        <tissue evidence="5">Spear leaf of Hainan Tall coconut</tissue>
    </source>
</reference>
<evidence type="ECO:0000256" key="2">
    <source>
        <dbReference type="ARBA" id="ARBA00023265"/>
    </source>
</evidence>
<dbReference type="EMBL" id="CM017872">
    <property type="protein sequence ID" value="KAG1326523.1"/>
    <property type="molecule type" value="Genomic_DNA"/>
</dbReference>
<reference evidence="5" key="1">
    <citation type="journal article" date="2017" name="Gigascience">
        <title>The genome draft of coconut (Cocos nucifera).</title>
        <authorList>
            <person name="Xiao Y."/>
            <person name="Xu P."/>
            <person name="Fan H."/>
            <person name="Baudouin L."/>
            <person name="Xia W."/>
            <person name="Bocs S."/>
            <person name="Xu J."/>
            <person name="Li Q."/>
            <person name="Guo A."/>
            <person name="Zhou L."/>
            <person name="Li J."/>
            <person name="Wu Y."/>
            <person name="Ma Z."/>
            <person name="Armero A."/>
            <person name="Issali A.E."/>
            <person name="Liu N."/>
            <person name="Peng M."/>
            <person name="Yang Y."/>
        </authorList>
    </citation>
    <scope>NUCLEOTIDE SEQUENCE</scope>
    <source>
        <tissue evidence="5">Spear leaf of Hainan Tall coconut</tissue>
    </source>
</reference>
<accession>A0A8K0HUP6</accession>
<dbReference type="PROSITE" id="PS01010">
    <property type="entry name" value="CRISP_2"/>
    <property type="match status" value="1"/>
</dbReference>
<dbReference type="InterPro" id="IPR035940">
    <property type="entry name" value="CAP_sf"/>
</dbReference>
<dbReference type="InterPro" id="IPR014044">
    <property type="entry name" value="CAP_dom"/>
</dbReference>
<dbReference type="PRINTS" id="PR00837">
    <property type="entry name" value="V5TPXLIKE"/>
</dbReference>
<evidence type="ECO:0000313" key="5">
    <source>
        <dbReference type="EMBL" id="KAG1326523.1"/>
    </source>
</evidence>
<organism evidence="5 6">
    <name type="scientific">Cocos nucifera</name>
    <name type="common">Coconut palm</name>
    <dbReference type="NCBI Taxonomy" id="13894"/>
    <lineage>
        <taxon>Eukaryota</taxon>
        <taxon>Viridiplantae</taxon>
        <taxon>Streptophyta</taxon>
        <taxon>Embryophyta</taxon>
        <taxon>Tracheophyta</taxon>
        <taxon>Spermatophyta</taxon>
        <taxon>Magnoliopsida</taxon>
        <taxon>Liliopsida</taxon>
        <taxon>Arecaceae</taxon>
        <taxon>Arecoideae</taxon>
        <taxon>Cocoseae</taxon>
        <taxon>Attaleinae</taxon>
        <taxon>Cocos</taxon>
    </lineage>
</organism>
<comment type="caution">
    <text evidence="5">The sequence shown here is derived from an EMBL/GenBank/DDBJ whole genome shotgun (WGS) entry which is preliminary data.</text>
</comment>
<dbReference type="InterPro" id="IPR002413">
    <property type="entry name" value="V5_allergen-like"/>
</dbReference>
<feature type="chain" id="PRO_5035432879" evidence="3">
    <location>
        <begin position="22"/>
        <end position="188"/>
    </location>
</feature>
<dbReference type="InterPro" id="IPR018244">
    <property type="entry name" value="Allrgn_V5/Tpx1_CS"/>
</dbReference>
<dbReference type="OrthoDB" id="337038at2759"/>
<dbReference type="CDD" id="cd05381">
    <property type="entry name" value="CAP_PR-1"/>
    <property type="match status" value="1"/>
</dbReference>
<keyword evidence="3" id="KW-0732">Signal</keyword>
<feature type="domain" description="SCP" evidence="4">
    <location>
        <begin position="48"/>
        <end position="184"/>
    </location>
</feature>
<evidence type="ECO:0000256" key="3">
    <source>
        <dbReference type="SAM" id="SignalP"/>
    </source>
</evidence>
<dbReference type="GO" id="GO:0005576">
    <property type="term" value="C:extracellular region"/>
    <property type="evidence" value="ECO:0007669"/>
    <property type="project" value="InterPro"/>
</dbReference>
<gene>
    <name evidence="5" type="ORF">COCNU_01G004570</name>
</gene>
<dbReference type="InterPro" id="IPR001283">
    <property type="entry name" value="CRISP-related"/>
</dbReference>
<proteinExistence type="predicted"/>
<evidence type="ECO:0000256" key="1">
    <source>
        <dbReference type="ARBA" id="ARBA00003143"/>
    </source>
</evidence>
<dbReference type="PRINTS" id="PR00838">
    <property type="entry name" value="V5ALLERGEN"/>
</dbReference>
<dbReference type="FunFam" id="3.40.33.10:FF:000004">
    <property type="entry name" value="CAP, cysteine-rich secretory protein, antigen 5"/>
    <property type="match status" value="1"/>
</dbReference>
<keyword evidence="2" id="KW-0568">Pathogenesis-related protein</keyword>